<organism evidence="2 3">
    <name type="scientific">Prymnesium parvum</name>
    <name type="common">Toxic golden alga</name>
    <dbReference type="NCBI Taxonomy" id="97485"/>
    <lineage>
        <taxon>Eukaryota</taxon>
        <taxon>Haptista</taxon>
        <taxon>Haptophyta</taxon>
        <taxon>Prymnesiophyceae</taxon>
        <taxon>Prymnesiales</taxon>
        <taxon>Prymnesiaceae</taxon>
        <taxon>Prymnesium</taxon>
    </lineage>
</organism>
<accession>A0AB34IF43</accession>
<name>A0AB34IF43_PRYPA</name>
<gene>
    <name evidence="2" type="ORF">AB1Y20_016388</name>
</gene>
<feature type="compositionally biased region" description="Acidic residues" evidence="1">
    <location>
        <begin position="67"/>
        <end position="91"/>
    </location>
</feature>
<proteinExistence type="predicted"/>
<evidence type="ECO:0000313" key="2">
    <source>
        <dbReference type="EMBL" id="KAL1496433.1"/>
    </source>
</evidence>
<reference evidence="2 3" key="1">
    <citation type="journal article" date="2024" name="Science">
        <title>Giant polyketide synthase enzymes in the biosynthesis of giant marine polyether toxins.</title>
        <authorList>
            <person name="Fallon T.R."/>
            <person name="Shende V.V."/>
            <person name="Wierzbicki I.H."/>
            <person name="Pendleton A.L."/>
            <person name="Watervoot N.F."/>
            <person name="Auber R.P."/>
            <person name="Gonzalez D.J."/>
            <person name="Wisecaver J.H."/>
            <person name="Moore B.S."/>
        </authorList>
    </citation>
    <scope>NUCLEOTIDE SEQUENCE [LARGE SCALE GENOMIC DNA]</scope>
    <source>
        <strain evidence="2 3">12B1</strain>
    </source>
</reference>
<evidence type="ECO:0000256" key="1">
    <source>
        <dbReference type="SAM" id="MobiDB-lite"/>
    </source>
</evidence>
<feature type="region of interest" description="Disordered" evidence="1">
    <location>
        <begin position="30"/>
        <end position="91"/>
    </location>
</feature>
<feature type="compositionally biased region" description="Basic and acidic residues" evidence="1">
    <location>
        <begin position="38"/>
        <end position="55"/>
    </location>
</feature>
<dbReference type="AlphaFoldDB" id="A0AB34IF43"/>
<dbReference type="EMBL" id="JBGBPQ010000029">
    <property type="protein sequence ID" value="KAL1496433.1"/>
    <property type="molecule type" value="Genomic_DNA"/>
</dbReference>
<comment type="caution">
    <text evidence="2">The sequence shown here is derived from an EMBL/GenBank/DDBJ whole genome shotgun (WGS) entry which is preliminary data.</text>
</comment>
<protein>
    <submittedName>
        <fullName evidence="2">Uncharacterized protein</fullName>
    </submittedName>
</protein>
<keyword evidence="3" id="KW-1185">Reference proteome</keyword>
<sequence>MEMVESTEGWENMEEKWMLEVVEMVEVEIQGTDGSVDGVERGWGERDLEAEEKQADWAVGEQMGEVVMDEEAEEGVEEDVEAVEEGKEDDMEVVEDLVEEEEGVGTDLEEEGMIGRQLRKQFEKMSTTGLA</sequence>
<dbReference type="Proteomes" id="UP001515480">
    <property type="component" value="Unassembled WGS sequence"/>
</dbReference>
<evidence type="ECO:0000313" key="3">
    <source>
        <dbReference type="Proteomes" id="UP001515480"/>
    </source>
</evidence>